<dbReference type="EMBL" id="MW117966">
    <property type="protein sequence ID" value="QPB08275.1"/>
    <property type="molecule type" value="Genomic_DNA"/>
</dbReference>
<evidence type="ECO:0000313" key="1">
    <source>
        <dbReference type="EMBL" id="QPB08275.1"/>
    </source>
</evidence>
<dbReference type="GeneID" id="77945874"/>
<dbReference type="Proteomes" id="UP000663288">
    <property type="component" value="Segment"/>
</dbReference>
<dbReference type="RefSeq" id="YP_010669691.1">
    <property type="nucleotide sequence ID" value="NC_070961.1"/>
</dbReference>
<protein>
    <submittedName>
        <fullName evidence="1">Uncharacterized protein</fullName>
    </submittedName>
</protein>
<dbReference type="KEGG" id="vg:77945874"/>
<dbReference type="InterPro" id="IPR055750">
    <property type="entry name" value="DUF7326"/>
</dbReference>
<organism evidence="1 2">
    <name type="scientific">Synechococcus phage S-H9-1</name>
    <dbReference type="NCBI Taxonomy" id="2783674"/>
    <lineage>
        <taxon>Viruses</taxon>
        <taxon>Duplodnaviria</taxon>
        <taxon>Heunggongvirae</taxon>
        <taxon>Uroviricota</taxon>
        <taxon>Caudoviricetes</taxon>
        <taxon>Pantevenvirales</taxon>
        <taxon>Kyanoviridae</taxon>
        <taxon>Scyllavirus</taxon>
        <taxon>Scyllavirus aitchnine</taxon>
    </lineage>
</organism>
<reference evidence="1" key="1">
    <citation type="submission" date="2020-10" db="EMBL/GenBank/DDBJ databases">
        <title>The Isolation and Genome Sequence of a Novel Cyanophage S-H9-1 from the Yellow Sea, China.</title>
        <authorList>
            <person name="Jiang T."/>
        </authorList>
    </citation>
    <scope>NUCLEOTIDE SEQUENCE</scope>
</reference>
<proteinExistence type="predicted"/>
<name>A0A873WJN1_9CAUD</name>
<sequence length="67" mass="7650">MNDAELFALKENYAAHIIEGMDVDSLAQMAYDLLLDAYKDCTEDEMIEEIKDLYDEDTLISLIPDAM</sequence>
<dbReference type="Pfam" id="PF24012">
    <property type="entry name" value="DUF7326"/>
    <property type="match status" value="1"/>
</dbReference>
<accession>A0A873WJN1</accession>
<evidence type="ECO:0000313" key="2">
    <source>
        <dbReference type="Proteomes" id="UP000663288"/>
    </source>
</evidence>
<keyword evidence="2" id="KW-1185">Reference proteome</keyword>